<organism evidence="7 8">
    <name type="scientific">Fermentimonas caenicola</name>
    <dbReference type="NCBI Taxonomy" id="1562970"/>
    <lineage>
        <taxon>Bacteria</taxon>
        <taxon>Pseudomonadati</taxon>
        <taxon>Bacteroidota</taxon>
        <taxon>Bacteroidia</taxon>
        <taxon>Bacteroidales</taxon>
        <taxon>Dysgonomonadaceae</taxon>
        <taxon>Fermentimonas</taxon>
    </lineage>
</organism>
<keyword evidence="4" id="KW-0804">Transcription</keyword>
<dbReference type="SUPFAM" id="SSF88659">
    <property type="entry name" value="Sigma3 and sigma4 domains of RNA polymerase sigma factors"/>
    <property type="match status" value="1"/>
</dbReference>
<dbReference type="InterPro" id="IPR013325">
    <property type="entry name" value="RNA_pol_sigma_r2"/>
</dbReference>
<name>A0A098BYA4_9BACT</name>
<dbReference type="SUPFAM" id="SSF88946">
    <property type="entry name" value="Sigma2 domain of RNA polymerase sigma factors"/>
    <property type="match status" value="1"/>
</dbReference>
<accession>A0A098BYA4</accession>
<dbReference type="NCBIfam" id="TIGR02937">
    <property type="entry name" value="sigma70-ECF"/>
    <property type="match status" value="1"/>
</dbReference>
<evidence type="ECO:0000313" key="7">
    <source>
        <dbReference type="EMBL" id="CEA15650.1"/>
    </source>
</evidence>
<dbReference type="OrthoDB" id="1056775at2"/>
<sequence length="195" mass="22972">MRKDESRERELIQQIVHGDKVAMKMFYDTYSGYLTAVCARYISDKEDIKDVLQESFLKIFRAIHNFKYRGIGSLKAWSARIVVNESLKFIRENDKMQLMSLNDWDIPDDNDNIEPDFEDIPTTAILEMISSLPVGYRTVFNLYVFEEKSHKEIASMLNIAENSSASQFHRAKRLLVKEIEKYRLNKENNERYLAK</sequence>
<keyword evidence="3" id="KW-0731">Sigma factor</keyword>
<dbReference type="InterPro" id="IPR014284">
    <property type="entry name" value="RNA_pol_sigma-70_dom"/>
</dbReference>
<feature type="domain" description="RNA polymerase sigma factor 70 region 4 type 2" evidence="6">
    <location>
        <begin position="124"/>
        <end position="175"/>
    </location>
</feature>
<dbReference type="PANTHER" id="PTHR43133:SF46">
    <property type="entry name" value="RNA POLYMERASE SIGMA-70 FACTOR ECF SUBFAMILY"/>
    <property type="match status" value="1"/>
</dbReference>
<dbReference type="PATRIC" id="fig|1562970.3.peg.880"/>
<evidence type="ECO:0000259" key="5">
    <source>
        <dbReference type="Pfam" id="PF04542"/>
    </source>
</evidence>
<dbReference type="Pfam" id="PF04542">
    <property type="entry name" value="Sigma70_r2"/>
    <property type="match status" value="1"/>
</dbReference>
<dbReference type="AlphaFoldDB" id="A0A098BYA4"/>
<dbReference type="InterPro" id="IPR039425">
    <property type="entry name" value="RNA_pol_sigma-70-like"/>
</dbReference>
<comment type="similarity">
    <text evidence="1">Belongs to the sigma-70 factor family. ECF subfamily.</text>
</comment>
<dbReference type="PANTHER" id="PTHR43133">
    <property type="entry name" value="RNA POLYMERASE ECF-TYPE SIGMA FACTO"/>
    <property type="match status" value="1"/>
</dbReference>
<dbReference type="GO" id="GO:0016987">
    <property type="term" value="F:sigma factor activity"/>
    <property type="evidence" value="ECO:0007669"/>
    <property type="project" value="UniProtKB-KW"/>
</dbReference>
<dbReference type="Gene3D" id="1.10.1740.10">
    <property type="match status" value="1"/>
</dbReference>
<evidence type="ECO:0000256" key="2">
    <source>
        <dbReference type="ARBA" id="ARBA00023015"/>
    </source>
</evidence>
<protein>
    <submittedName>
        <fullName evidence="7">Sigma-70 region 2</fullName>
    </submittedName>
</protein>
<dbReference type="Gene3D" id="1.10.10.10">
    <property type="entry name" value="Winged helix-like DNA-binding domain superfamily/Winged helix DNA-binding domain"/>
    <property type="match status" value="1"/>
</dbReference>
<dbReference type="InterPro" id="IPR013249">
    <property type="entry name" value="RNA_pol_sigma70_r4_t2"/>
</dbReference>
<proteinExistence type="inferred from homology"/>
<evidence type="ECO:0000313" key="8">
    <source>
        <dbReference type="Proteomes" id="UP000032417"/>
    </source>
</evidence>
<evidence type="ECO:0000256" key="1">
    <source>
        <dbReference type="ARBA" id="ARBA00010641"/>
    </source>
</evidence>
<evidence type="ECO:0000256" key="3">
    <source>
        <dbReference type="ARBA" id="ARBA00023082"/>
    </source>
</evidence>
<dbReference type="EMBL" id="LN515532">
    <property type="protein sequence ID" value="CEA15650.1"/>
    <property type="molecule type" value="Genomic_DNA"/>
</dbReference>
<gene>
    <name evidence="7" type="ORF">ING2E5B_0888</name>
</gene>
<keyword evidence="2" id="KW-0805">Transcription regulation</keyword>
<evidence type="ECO:0000259" key="6">
    <source>
        <dbReference type="Pfam" id="PF08281"/>
    </source>
</evidence>
<dbReference type="Pfam" id="PF08281">
    <property type="entry name" value="Sigma70_r4_2"/>
    <property type="match status" value="1"/>
</dbReference>
<feature type="domain" description="RNA polymerase sigma-70 region 2" evidence="5">
    <location>
        <begin position="26"/>
        <end position="94"/>
    </location>
</feature>
<dbReference type="CDD" id="cd06171">
    <property type="entry name" value="Sigma70_r4"/>
    <property type="match status" value="1"/>
</dbReference>
<dbReference type="STRING" id="1562970.ING2E5B_0888"/>
<dbReference type="InterPro" id="IPR007627">
    <property type="entry name" value="RNA_pol_sigma70_r2"/>
</dbReference>
<dbReference type="GO" id="GO:0006352">
    <property type="term" value="P:DNA-templated transcription initiation"/>
    <property type="evidence" value="ECO:0007669"/>
    <property type="project" value="InterPro"/>
</dbReference>
<dbReference type="GO" id="GO:0003677">
    <property type="term" value="F:DNA binding"/>
    <property type="evidence" value="ECO:0007669"/>
    <property type="project" value="InterPro"/>
</dbReference>
<evidence type="ECO:0000256" key="4">
    <source>
        <dbReference type="ARBA" id="ARBA00023163"/>
    </source>
</evidence>
<reference evidence="7 8" key="1">
    <citation type="submission" date="2014-08" db="EMBL/GenBank/DDBJ databases">
        <authorList>
            <person name="Wibberg D."/>
        </authorList>
    </citation>
    <scope>NUCLEOTIDE SEQUENCE [LARGE SCALE GENOMIC DNA]</scope>
    <source>
        <strain evidence="8">ING2-E5B</strain>
    </source>
</reference>
<dbReference type="Proteomes" id="UP000032417">
    <property type="component" value="Chromosome 1"/>
</dbReference>
<keyword evidence="8" id="KW-1185">Reference proteome</keyword>
<dbReference type="InterPro" id="IPR013324">
    <property type="entry name" value="RNA_pol_sigma_r3/r4-like"/>
</dbReference>
<dbReference type="InterPro" id="IPR036388">
    <property type="entry name" value="WH-like_DNA-bd_sf"/>
</dbReference>
<dbReference type="HOGENOM" id="CLU_047691_3_2_10"/>
<dbReference type="KEGG" id="pbt:ING2E5B_0888"/>